<dbReference type="PANTHER" id="PTHR23252">
    <property type="entry name" value="INTIMAL THICKNESS RECEPTOR-RELATED"/>
    <property type="match status" value="1"/>
</dbReference>
<keyword evidence="5" id="KW-1185">Reference proteome</keyword>
<evidence type="ECO:0000259" key="3">
    <source>
        <dbReference type="Pfam" id="PF10192"/>
    </source>
</evidence>
<feature type="domain" description="GPR180/TMEM145 transmembrane" evidence="3">
    <location>
        <begin position="169"/>
        <end position="388"/>
    </location>
</feature>
<feature type="transmembrane region" description="Helical" evidence="1">
    <location>
        <begin position="196"/>
        <end position="216"/>
    </location>
</feature>
<evidence type="ECO:0000256" key="2">
    <source>
        <dbReference type="SAM" id="SignalP"/>
    </source>
</evidence>
<dbReference type="GO" id="GO:0019236">
    <property type="term" value="P:response to pheromone"/>
    <property type="evidence" value="ECO:0007669"/>
    <property type="project" value="InterPro"/>
</dbReference>
<gene>
    <name evidence="4" type="ORF">BSTOLATCC_MIC24289</name>
</gene>
<evidence type="ECO:0000256" key="1">
    <source>
        <dbReference type="SAM" id="Phobius"/>
    </source>
</evidence>
<evidence type="ECO:0000313" key="4">
    <source>
        <dbReference type="EMBL" id="CAG9319741.1"/>
    </source>
</evidence>
<evidence type="ECO:0000313" key="5">
    <source>
        <dbReference type="Proteomes" id="UP001162131"/>
    </source>
</evidence>
<accession>A0AAU9J1X6</accession>
<keyword evidence="1" id="KW-0472">Membrane</keyword>
<dbReference type="GO" id="GO:0007186">
    <property type="term" value="P:G protein-coupled receptor signaling pathway"/>
    <property type="evidence" value="ECO:0007669"/>
    <property type="project" value="InterPro"/>
</dbReference>
<sequence>MKVQILLFILFLLAQGKYIRTTLTMTRNNNWQYVSKFGMDIGVGDFSMKARLLRVTKEFEGKKHNLQFSIFIDEEWEQDLSSLSCTEKNKRAKLTYDLALPLDGQFSGDIVGELSQSVRPHVWYFVISDCNNLLNDHARVKVEITMRNEGRNHLSVEQMGLKSIYLVLAVIFLLGLGANILKLIKYFRKEEEVQLTMVWLNMAIFFQFLSMIVSYFNLTIYESNGRGLGALDFIEQALILVSQLTITCLLIIIAEGWTIQYSDFPNADIYIPIILIVTFLHLVVLGLGKISDDSSYKFSEYEGIAGLALIILRFCMFGWFLYNAKYLFSLTKAQKSIQFIYKFTVASSVYFLSMPILVIASKFFALYVRGKFIIGGTLFMQMATFLFLSIIFSTKGEYYRISSMSAVLPGAKIHSY</sequence>
<feature type="transmembrane region" description="Helical" evidence="1">
    <location>
        <begin position="164"/>
        <end position="184"/>
    </location>
</feature>
<feature type="transmembrane region" description="Helical" evidence="1">
    <location>
        <begin position="372"/>
        <end position="392"/>
    </location>
</feature>
<dbReference type="AlphaFoldDB" id="A0AAU9J1X6"/>
<name>A0AAU9J1X6_9CILI</name>
<dbReference type="InterPro" id="IPR047831">
    <property type="entry name" value="GPR180/TMEM145"/>
</dbReference>
<feature type="chain" id="PRO_5043605725" description="GPR180/TMEM145 transmembrane domain-containing protein" evidence="2">
    <location>
        <begin position="17"/>
        <end position="416"/>
    </location>
</feature>
<dbReference type="InterPro" id="IPR019336">
    <property type="entry name" value="GPR180/TMEM145_TM"/>
</dbReference>
<feature type="signal peptide" evidence="2">
    <location>
        <begin position="1"/>
        <end position="16"/>
    </location>
</feature>
<dbReference type="Proteomes" id="UP001162131">
    <property type="component" value="Unassembled WGS sequence"/>
</dbReference>
<feature type="transmembrane region" description="Helical" evidence="1">
    <location>
        <begin position="269"/>
        <end position="291"/>
    </location>
</feature>
<keyword evidence="2" id="KW-0732">Signal</keyword>
<reference evidence="4" key="1">
    <citation type="submission" date="2021-09" db="EMBL/GenBank/DDBJ databases">
        <authorList>
            <consortium name="AG Swart"/>
            <person name="Singh M."/>
            <person name="Singh A."/>
            <person name="Seah K."/>
            <person name="Emmerich C."/>
        </authorList>
    </citation>
    <scope>NUCLEOTIDE SEQUENCE</scope>
    <source>
        <strain evidence="4">ATCC30299</strain>
    </source>
</reference>
<dbReference type="PANTHER" id="PTHR23252:SF24">
    <property type="entry name" value="TRANSMEMBRANE PROTEIN 145"/>
    <property type="match status" value="1"/>
</dbReference>
<keyword evidence="1" id="KW-0812">Transmembrane</keyword>
<comment type="caution">
    <text evidence="4">The sequence shown here is derived from an EMBL/GenBank/DDBJ whole genome shotgun (WGS) entry which is preliminary data.</text>
</comment>
<feature type="transmembrane region" description="Helical" evidence="1">
    <location>
        <begin position="303"/>
        <end position="322"/>
    </location>
</feature>
<protein>
    <recommendedName>
        <fullName evidence="3">GPR180/TMEM145 transmembrane domain-containing protein</fullName>
    </recommendedName>
</protein>
<dbReference type="Pfam" id="PF10192">
    <property type="entry name" value="GPR180-TMEM145_TM"/>
    <property type="match status" value="1"/>
</dbReference>
<keyword evidence="1" id="KW-1133">Transmembrane helix</keyword>
<feature type="transmembrane region" description="Helical" evidence="1">
    <location>
        <begin position="343"/>
        <end position="366"/>
    </location>
</feature>
<organism evidence="4 5">
    <name type="scientific">Blepharisma stoltei</name>
    <dbReference type="NCBI Taxonomy" id="1481888"/>
    <lineage>
        <taxon>Eukaryota</taxon>
        <taxon>Sar</taxon>
        <taxon>Alveolata</taxon>
        <taxon>Ciliophora</taxon>
        <taxon>Postciliodesmatophora</taxon>
        <taxon>Heterotrichea</taxon>
        <taxon>Heterotrichida</taxon>
        <taxon>Blepharismidae</taxon>
        <taxon>Blepharisma</taxon>
    </lineage>
</organism>
<feature type="transmembrane region" description="Helical" evidence="1">
    <location>
        <begin position="236"/>
        <end position="257"/>
    </location>
</feature>
<dbReference type="EMBL" id="CAJZBQ010000023">
    <property type="protein sequence ID" value="CAG9319741.1"/>
    <property type="molecule type" value="Genomic_DNA"/>
</dbReference>
<proteinExistence type="predicted"/>